<reference evidence="3" key="1">
    <citation type="submission" date="2018-05" db="EMBL/GenBank/DDBJ databases">
        <authorList>
            <person name="Lanie J.A."/>
            <person name="Ng W.-L."/>
            <person name="Kazmierczak K.M."/>
            <person name="Andrzejewski T.M."/>
            <person name="Davidsen T.M."/>
            <person name="Wayne K.J."/>
            <person name="Tettelin H."/>
            <person name="Glass J.I."/>
            <person name="Rusch D."/>
            <person name="Podicherti R."/>
            <person name="Tsui H.-C.T."/>
            <person name="Winkler M.E."/>
        </authorList>
    </citation>
    <scope>NUCLEOTIDE SEQUENCE</scope>
    <source>
        <strain evidence="3">KNB</strain>
    </source>
</reference>
<dbReference type="GO" id="GO:0009060">
    <property type="term" value="P:aerobic respiration"/>
    <property type="evidence" value="ECO:0007669"/>
    <property type="project" value="InterPro"/>
</dbReference>
<dbReference type="Gene3D" id="1.20.210.10">
    <property type="entry name" value="Cytochrome c oxidase-like, subunit I domain"/>
    <property type="match status" value="1"/>
</dbReference>
<dbReference type="InterPro" id="IPR036927">
    <property type="entry name" value="Cyt_c_oxase-like_su1_sf"/>
</dbReference>
<dbReference type="InterPro" id="IPR000883">
    <property type="entry name" value="Cyt_C_Oxase_1"/>
</dbReference>
<dbReference type="EMBL" id="CAJNBL010000005">
    <property type="protein sequence ID" value="CAE6695494.1"/>
    <property type="molecule type" value="Genomic_DNA"/>
</dbReference>
<feature type="transmembrane region" description="Helical" evidence="1">
    <location>
        <begin position="77"/>
        <end position="100"/>
    </location>
</feature>
<protein>
    <recommendedName>
        <fullName evidence="5">Cytochrome-c oxidase</fullName>
    </recommendedName>
</protein>
<proteinExistence type="predicted"/>
<name>A0A2X0QR16_9PROT</name>
<reference evidence="2" key="2">
    <citation type="submission" date="2021-02" db="EMBL/GenBank/DDBJ databases">
        <authorList>
            <person name="Han P."/>
        </authorList>
    </citation>
    <scope>NUCLEOTIDE SEQUENCE</scope>
    <source>
        <strain evidence="2">Candidatus Nitrotoga sp. ZN8</strain>
    </source>
</reference>
<dbReference type="AlphaFoldDB" id="A0A2X0QR16"/>
<dbReference type="Proteomes" id="UP000675882">
    <property type="component" value="Unassembled WGS sequence"/>
</dbReference>
<feature type="transmembrane region" description="Helical" evidence="1">
    <location>
        <begin position="25"/>
        <end position="45"/>
    </location>
</feature>
<sequence>MTVSFLLKPNTVTSMSRNNTESPHLIKFLVVSTVSFFFGAIHGMLQVVPSIRTWLDSIGSPYGGPGHMIDPLAHAHINLIGGLVTLAMGTMYYLLPIISGKEIYSMRLINHSFWWTTIGVFYFYITQVVFGILEGNLLLQNDLQAMAQVHHYYGPIVASSGMIMATGFCIYLANVLLTLKTKP</sequence>
<feature type="transmembrane region" description="Helical" evidence="1">
    <location>
        <begin position="112"/>
        <end position="133"/>
    </location>
</feature>
<gene>
    <name evidence="3" type="ORF">NITFAB_0032</name>
    <name evidence="2" type="ORF">NTGZN8_130192</name>
</gene>
<organism evidence="3">
    <name type="scientific">Candidatus Nitrotoga fabula</name>
    <dbReference type="NCBI Taxonomy" id="2182327"/>
    <lineage>
        <taxon>Bacteria</taxon>
        <taxon>Pseudomonadati</taxon>
        <taxon>Pseudomonadota</taxon>
        <taxon>Betaproteobacteria</taxon>
        <taxon>Nitrosomonadales</taxon>
        <taxon>Gallionellaceae</taxon>
        <taxon>Candidatus Nitrotoga</taxon>
    </lineage>
</organism>
<dbReference type="SUPFAM" id="SSF81442">
    <property type="entry name" value="Cytochrome c oxidase subunit I-like"/>
    <property type="match status" value="1"/>
</dbReference>
<evidence type="ECO:0000313" key="3">
    <source>
        <dbReference type="EMBL" id="SPS04443.1"/>
    </source>
</evidence>
<dbReference type="GO" id="GO:0020037">
    <property type="term" value="F:heme binding"/>
    <property type="evidence" value="ECO:0007669"/>
    <property type="project" value="InterPro"/>
</dbReference>
<feature type="transmembrane region" description="Helical" evidence="1">
    <location>
        <begin position="153"/>
        <end position="177"/>
    </location>
</feature>
<dbReference type="Pfam" id="PF00115">
    <property type="entry name" value="COX1"/>
    <property type="match status" value="1"/>
</dbReference>
<keyword evidence="1" id="KW-0472">Membrane</keyword>
<evidence type="ECO:0000313" key="2">
    <source>
        <dbReference type="EMBL" id="CAE6695494.1"/>
    </source>
</evidence>
<keyword evidence="4" id="KW-1185">Reference proteome</keyword>
<dbReference type="EMBL" id="LS423452">
    <property type="protein sequence ID" value="SPS04443.1"/>
    <property type="molecule type" value="Genomic_DNA"/>
</dbReference>
<accession>A0A2X0QR16</accession>
<keyword evidence="1" id="KW-0812">Transmembrane</keyword>
<evidence type="ECO:0000313" key="4">
    <source>
        <dbReference type="Proteomes" id="UP000675882"/>
    </source>
</evidence>
<evidence type="ECO:0008006" key="5">
    <source>
        <dbReference type="Google" id="ProtNLM"/>
    </source>
</evidence>
<evidence type="ECO:0000256" key="1">
    <source>
        <dbReference type="SAM" id="Phobius"/>
    </source>
</evidence>
<dbReference type="GO" id="GO:0016020">
    <property type="term" value="C:membrane"/>
    <property type="evidence" value="ECO:0007669"/>
    <property type="project" value="InterPro"/>
</dbReference>
<keyword evidence="1" id="KW-1133">Transmembrane helix</keyword>
<dbReference type="RefSeq" id="WP_320412094.1">
    <property type="nucleotide sequence ID" value="NZ_CAJNBL010000005.1"/>
</dbReference>
<dbReference type="GO" id="GO:0004129">
    <property type="term" value="F:cytochrome-c oxidase activity"/>
    <property type="evidence" value="ECO:0007669"/>
    <property type="project" value="InterPro"/>
</dbReference>